<evidence type="ECO:0000256" key="16">
    <source>
        <dbReference type="ARBA" id="ARBA00023180"/>
    </source>
</evidence>
<evidence type="ECO:0000256" key="8">
    <source>
        <dbReference type="ARBA" id="ARBA00022692"/>
    </source>
</evidence>
<comment type="catalytic activity">
    <reaction evidence="17">
        <text>L-threonyl-[protein] + ATP = O-phospho-L-threonyl-[protein] + ADP + H(+)</text>
        <dbReference type="Rhea" id="RHEA:46608"/>
        <dbReference type="Rhea" id="RHEA-COMP:11060"/>
        <dbReference type="Rhea" id="RHEA-COMP:11605"/>
        <dbReference type="ChEBI" id="CHEBI:15378"/>
        <dbReference type="ChEBI" id="CHEBI:30013"/>
        <dbReference type="ChEBI" id="CHEBI:30616"/>
        <dbReference type="ChEBI" id="CHEBI:61977"/>
        <dbReference type="ChEBI" id="CHEBI:456216"/>
        <dbReference type="EC" id="2.7.11.1"/>
    </reaction>
</comment>
<dbReference type="GO" id="GO:0005886">
    <property type="term" value="C:plasma membrane"/>
    <property type="evidence" value="ECO:0007669"/>
    <property type="project" value="UniProtKB-SubCell"/>
</dbReference>
<keyword evidence="5" id="KW-0723">Serine/threonine-protein kinase</keyword>
<evidence type="ECO:0000256" key="11">
    <source>
        <dbReference type="ARBA" id="ARBA00022741"/>
    </source>
</evidence>
<evidence type="ECO:0000256" key="6">
    <source>
        <dbReference type="ARBA" id="ARBA00022614"/>
    </source>
</evidence>
<dbReference type="FunFam" id="3.80.10.10:FF:000299">
    <property type="entry name" value="Piriformospora indica-insensitive protein 2"/>
    <property type="match status" value="1"/>
</dbReference>
<evidence type="ECO:0000256" key="1">
    <source>
        <dbReference type="ARBA" id="ARBA00004167"/>
    </source>
</evidence>
<evidence type="ECO:0000256" key="13">
    <source>
        <dbReference type="ARBA" id="ARBA00022840"/>
    </source>
</evidence>
<keyword evidence="11" id="KW-0547">Nucleotide-binding</keyword>
<keyword evidence="15 19" id="KW-0472">Membrane</keyword>
<dbReference type="FunFam" id="3.80.10.10:FF:000041">
    <property type="entry name" value="LRR receptor-like serine/threonine-protein kinase ERECTA"/>
    <property type="match status" value="1"/>
</dbReference>
<dbReference type="Pfam" id="PF08263">
    <property type="entry name" value="LRRNT_2"/>
    <property type="match status" value="1"/>
</dbReference>
<keyword evidence="8 19" id="KW-0812">Transmembrane</keyword>
<dbReference type="InterPro" id="IPR032675">
    <property type="entry name" value="LRR_dom_sf"/>
</dbReference>
<dbReference type="GO" id="GO:0005524">
    <property type="term" value="F:ATP binding"/>
    <property type="evidence" value="ECO:0007669"/>
    <property type="project" value="UniProtKB-KW"/>
</dbReference>
<organism evidence="22 23">
    <name type="scientific">Escallonia rubra</name>
    <dbReference type="NCBI Taxonomy" id="112253"/>
    <lineage>
        <taxon>Eukaryota</taxon>
        <taxon>Viridiplantae</taxon>
        <taxon>Streptophyta</taxon>
        <taxon>Embryophyta</taxon>
        <taxon>Tracheophyta</taxon>
        <taxon>Spermatophyta</taxon>
        <taxon>Magnoliopsida</taxon>
        <taxon>eudicotyledons</taxon>
        <taxon>Gunneridae</taxon>
        <taxon>Pentapetalae</taxon>
        <taxon>asterids</taxon>
        <taxon>campanulids</taxon>
        <taxon>Escalloniales</taxon>
        <taxon>Escalloniaceae</taxon>
        <taxon>Escallonia</taxon>
    </lineage>
</organism>
<dbReference type="SUPFAM" id="SSF52058">
    <property type="entry name" value="L domain-like"/>
    <property type="match status" value="2"/>
</dbReference>
<evidence type="ECO:0000256" key="5">
    <source>
        <dbReference type="ARBA" id="ARBA00022527"/>
    </source>
</evidence>
<evidence type="ECO:0000313" key="23">
    <source>
        <dbReference type="Proteomes" id="UP001187471"/>
    </source>
</evidence>
<dbReference type="Gene3D" id="3.80.10.10">
    <property type="entry name" value="Ribonuclease Inhibitor"/>
    <property type="match status" value="3"/>
</dbReference>
<dbReference type="Gene3D" id="1.10.510.10">
    <property type="entry name" value="Transferase(Phosphotransferase) domain 1"/>
    <property type="match status" value="1"/>
</dbReference>
<feature type="transmembrane region" description="Helical" evidence="19">
    <location>
        <begin position="590"/>
        <end position="611"/>
    </location>
</feature>
<comment type="caution">
    <text evidence="22">The sequence shown here is derived from an EMBL/GenBank/DDBJ whole genome shotgun (WGS) entry which is preliminary data.</text>
</comment>
<dbReference type="InterPro" id="IPR000719">
    <property type="entry name" value="Prot_kinase_dom"/>
</dbReference>
<comment type="catalytic activity">
    <reaction evidence="18">
        <text>L-seryl-[protein] + ATP = O-phospho-L-seryl-[protein] + ADP + H(+)</text>
        <dbReference type="Rhea" id="RHEA:17989"/>
        <dbReference type="Rhea" id="RHEA-COMP:9863"/>
        <dbReference type="Rhea" id="RHEA-COMP:11604"/>
        <dbReference type="ChEBI" id="CHEBI:15378"/>
        <dbReference type="ChEBI" id="CHEBI:29999"/>
        <dbReference type="ChEBI" id="CHEBI:30616"/>
        <dbReference type="ChEBI" id="CHEBI:83421"/>
        <dbReference type="ChEBI" id="CHEBI:456216"/>
        <dbReference type="EC" id="2.7.11.1"/>
    </reaction>
</comment>
<dbReference type="Pfam" id="PF07714">
    <property type="entry name" value="PK_Tyr_Ser-Thr"/>
    <property type="match status" value="1"/>
</dbReference>
<accession>A0AA88UQI4</accession>
<keyword evidence="10" id="KW-0677">Repeat</keyword>
<gene>
    <name evidence="22" type="ORF">RJ640_027397</name>
</gene>
<dbReference type="Proteomes" id="UP001187471">
    <property type="component" value="Unassembled WGS sequence"/>
</dbReference>
<dbReference type="SUPFAM" id="SSF56112">
    <property type="entry name" value="Protein kinase-like (PK-like)"/>
    <property type="match status" value="1"/>
</dbReference>
<evidence type="ECO:0000256" key="10">
    <source>
        <dbReference type="ARBA" id="ARBA00022737"/>
    </source>
</evidence>
<comment type="subcellular location">
    <subcellularLocation>
        <location evidence="2">Cell membrane</location>
    </subcellularLocation>
    <subcellularLocation>
        <location evidence="1">Membrane</location>
        <topology evidence="1">Single-pass membrane protein</topology>
    </subcellularLocation>
</comment>
<dbReference type="InterPro" id="IPR013210">
    <property type="entry name" value="LRR_N_plant-typ"/>
</dbReference>
<evidence type="ECO:0000256" key="14">
    <source>
        <dbReference type="ARBA" id="ARBA00022989"/>
    </source>
</evidence>
<reference evidence="22" key="1">
    <citation type="submission" date="2022-12" db="EMBL/GenBank/DDBJ databases">
        <title>Draft genome assemblies for two species of Escallonia (Escalloniales).</title>
        <authorList>
            <person name="Chanderbali A."/>
            <person name="Dervinis C."/>
            <person name="Anghel I."/>
            <person name="Soltis D."/>
            <person name="Soltis P."/>
            <person name="Zapata F."/>
        </authorList>
    </citation>
    <scope>NUCLEOTIDE SEQUENCE</scope>
    <source>
        <strain evidence="22">UCBG92.1500</strain>
        <tissue evidence="22">Leaf</tissue>
    </source>
</reference>
<dbReference type="Gene3D" id="3.30.200.20">
    <property type="entry name" value="Phosphorylase Kinase, domain 1"/>
    <property type="match status" value="1"/>
</dbReference>
<feature type="chain" id="PRO_5041637264" description="non-specific serine/threonine protein kinase" evidence="20">
    <location>
        <begin position="24"/>
        <end position="860"/>
    </location>
</feature>
<dbReference type="PANTHER" id="PTHR48005">
    <property type="entry name" value="LEUCINE RICH REPEAT KINASE 2"/>
    <property type="match status" value="1"/>
</dbReference>
<dbReference type="GO" id="GO:0051707">
    <property type="term" value="P:response to other organism"/>
    <property type="evidence" value="ECO:0007669"/>
    <property type="project" value="UniProtKB-ARBA"/>
</dbReference>
<evidence type="ECO:0000256" key="2">
    <source>
        <dbReference type="ARBA" id="ARBA00004236"/>
    </source>
</evidence>
<dbReference type="FunFam" id="3.80.10.10:FF:000400">
    <property type="entry name" value="Nuclear pore complex protein NUP107"/>
    <property type="match status" value="1"/>
</dbReference>
<dbReference type="EMBL" id="JAVXUO010000723">
    <property type="protein sequence ID" value="KAK2989623.1"/>
    <property type="molecule type" value="Genomic_DNA"/>
</dbReference>
<dbReference type="Pfam" id="PF00560">
    <property type="entry name" value="LRR_1"/>
    <property type="match status" value="4"/>
</dbReference>
<evidence type="ECO:0000313" key="22">
    <source>
        <dbReference type="EMBL" id="KAK2989623.1"/>
    </source>
</evidence>
<keyword evidence="7" id="KW-0808">Transferase</keyword>
<dbReference type="FunFam" id="3.30.200.20:FF:000661">
    <property type="entry name" value="Serine-threonine protein kinase plant-type"/>
    <property type="match status" value="1"/>
</dbReference>
<evidence type="ECO:0000256" key="18">
    <source>
        <dbReference type="ARBA" id="ARBA00048679"/>
    </source>
</evidence>
<feature type="domain" description="Protein kinase" evidence="21">
    <location>
        <begin position="648"/>
        <end position="860"/>
    </location>
</feature>
<keyword evidence="14 19" id="KW-1133">Transmembrane helix</keyword>
<keyword evidence="4" id="KW-1003">Cell membrane</keyword>
<dbReference type="PROSITE" id="PS50011">
    <property type="entry name" value="PROTEIN_KINASE_DOM"/>
    <property type="match status" value="1"/>
</dbReference>
<keyword evidence="13" id="KW-0067">ATP-binding</keyword>
<feature type="signal peptide" evidence="20">
    <location>
        <begin position="1"/>
        <end position="23"/>
    </location>
</feature>
<evidence type="ECO:0000256" key="19">
    <source>
        <dbReference type="SAM" id="Phobius"/>
    </source>
</evidence>
<evidence type="ECO:0000256" key="20">
    <source>
        <dbReference type="SAM" id="SignalP"/>
    </source>
</evidence>
<evidence type="ECO:0000259" key="21">
    <source>
        <dbReference type="PROSITE" id="PS50011"/>
    </source>
</evidence>
<dbReference type="GO" id="GO:0009653">
    <property type="term" value="P:anatomical structure morphogenesis"/>
    <property type="evidence" value="ECO:0007669"/>
    <property type="project" value="UniProtKB-ARBA"/>
</dbReference>
<keyword evidence="16" id="KW-0325">Glycoprotein</keyword>
<evidence type="ECO:0000256" key="12">
    <source>
        <dbReference type="ARBA" id="ARBA00022777"/>
    </source>
</evidence>
<evidence type="ECO:0000256" key="4">
    <source>
        <dbReference type="ARBA" id="ARBA00022475"/>
    </source>
</evidence>
<dbReference type="InterPro" id="IPR051420">
    <property type="entry name" value="Ser_Thr_Kinases_DiverseReg"/>
</dbReference>
<sequence>MEMHSEASILGALVLHSCMLCLAISTSNFTDQSALLAFKSEIKLSSTHVLVKNWTVNSNFCDWLGVSCSRRRQRVTDLSLRGLGLQGTISPHIGNLSFLVQLDLSNNSFRGHLTQEVGRLRRLKSIALEDNGLEGNIPVSLYNCQKLQIFSLASNKFTGGIPQEFSVLPLRMLLLGGNMLTGRVPPFLGNISSLRWLGIEYNNFHGNVPTELESLSNLERLHFDANELSGSIPPGMFNKSSMYLMSFSFNDLSGYLPSTAGLWLPNLEKFAAARNQLRGNIPSSLSNCSKLSHLYLYGNLFDGPIPASFGQLELLQYLILHTNQLAGQIPQEIGSLKNLYVLFLANNNLDGSIPSTVGGMARLQRLYLWNNTIEGSIPLEICSLGNLGEMDLHDNKLSGPLPSCIGNLSNLKVIILSSNSLSSIPSSLWILDNLFTLNLSFNSISGSLEHNLRALKVLGSMDLSWNQISGNIPSTIGDFQSLTSLNLSRNLFSGSMPGSVGNLITLDFLDLSHNNLSGAIPKSLEALSHLKMFNLSFNKLSGEIPTSGPFVNLTAQSFIGNEALCGKSILQVSPCETNSSSKSSEPKDYLLRYVLPAVASVVVLASLVYMLKKYPRSKVLNEHSVDLLPIAEHKLISYQELRHATNNFSEANLLGVGSVGSVYKGILYDGTTVAVKILNLQLDGALKSFDAECKVLGSVRHRNLVKLISSCSNLDLRALILQYMPNGSLEKWLYSHNYCLDLLQRVNIIVSTEGDMYSFGVMLLETFTRKKPTDEMFSGRMSLRQWVDDSLCTKYMEVFDEGLTKTGGGRDMAITQAILLATLEIGLDCTKEMPKERSGIKEVILKLNHVKMQVLNSGGA</sequence>
<keyword evidence="12" id="KW-0418">Kinase</keyword>
<dbReference type="SMART" id="SM00369">
    <property type="entry name" value="LRR_TYP"/>
    <property type="match status" value="8"/>
</dbReference>
<dbReference type="GO" id="GO:0004674">
    <property type="term" value="F:protein serine/threonine kinase activity"/>
    <property type="evidence" value="ECO:0007669"/>
    <property type="project" value="UniProtKB-KW"/>
</dbReference>
<dbReference type="EC" id="2.7.11.1" evidence="3"/>
<dbReference type="PANTHER" id="PTHR48005:SF57">
    <property type="entry name" value="RECEPTOR KINASE-LIKE PROTEIN XA21"/>
    <property type="match status" value="1"/>
</dbReference>
<dbReference type="InterPro" id="IPR003591">
    <property type="entry name" value="Leu-rich_rpt_typical-subtyp"/>
</dbReference>
<name>A0AA88UQI4_9ASTE</name>
<dbReference type="FunFam" id="3.80.10.10:FF:000095">
    <property type="entry name" value="LRR receptor-like serine/threonine-protein kinase GSO1"/>
    <property type="match status" value="1"/>
</dbReference>
<dbReference type="Pfam" id="PF13855">
    <property type="entry name" value="LRR_8"/>
    <property type="match status" value="2"/>
</dbReference>
<dbReference type="GO" id="GO:0006952">
    <property type="term" value="P:defense response"/>
    <property type="evidence" value="ECO:0007669"/>
    <property type="project" value="UniProtKB-ARBA"/>
</dbReference>
<evidence type="ECO:0000256" key="15">
    <source>
        <dbReference type="ARBA" id="ARBA00023136"/>
    </source>
</evidence>
<dbReference type="InterPro" id="IPR001611">
    <property type="entry name" value="Leu-rich_rpt"/>
</dbReference>
<evidence type="ECO:0000256" key="7">
    <source>
        <dbReference type="ARBA" id="ARBA00022679"/>
    </source>
</evidence>
<evidence type="ECO:0000256" key="3">
    <source>
        <dbReference type="ARBA" id="ARBA00012513"/>
    </source>
</evidence>
<keyword evidence="23" id="KW-1185">Reference proteome</keyword>
<keyword evidence="9 20" id="KW-0732">Signal</keyword>
<dbReference type="GO" id="GO:0099402">
    <property type="term" value="P:plant organ development"/>
    <property type="evidence" value="ECO:0007669"/>
    <property type="project" value="UniProtKB-ARBA"/>
</dbReference>
<dbReference type="InterPro" id="IPR011009">
    <property type="entry name" value="Kinase-like_dom_sf"/>
</dbReference>
<evidence type="ECO:0000256" key="17">
    <source>
        <dbReference type="ARBA" id="ARBA00047899"/>
    </source>
</evidence>
<dbReference type="InterPro" id="IPR001245">
    <property type="entry name" value="Ser-Thr/Tyr_kinase_cat_dom"/>
</dbReference>
<keyword evidence="6" id="KW-0433">Leucine-rich repeat</keyword>
<dbReference type="AlphaFoldDB" id="A0AA88UQI4"/>
<proteinExistence type="predicted"/>
<evidence type="ECO:0000256" key="9">
    <source>
        <dbReference type="ARBA" id="ARBA00022729"/>
    </source>
</evidence>
<protein>
    <recommendedName>
        <fullName evidence="3">non-specific serine/threonine protein kinase</fullName>
        <ecNumber evidence="3">2.7.11.1</ecNumber>
    </recommendedName>
</protein>